<gene>
    <name evidence="5" type="ORF">D6029_17160</name>
</gene>
<dbReference type="PROSITE" id="PS01124">
    <property type="entry name" value="HTH_ARAC_FAMILY_2"/>
    <property type="match status" value="1"/>
</dbReference>
<keyword evidence="2" id="KW-0238">DNA-binding</keyword>
<dbReference type="EMBL" id="QZWH01000042">
    <property type="protein sequence ID" value="RJT20261.1"/>
    <property type="molecule type" value="Genomic_DNA"/>
</dbReference>
<name>A0A3A5JNY8_9ENTR</name>
<evidence type="ECO:0000313" key="5">
    <source>
        <dbReference type="EMBL" id="RJT20261.1"/>
    </source>
</evidence>
<dbReference type="SUPFAM" id="SSF46689">
    <property type="entry name" value="Homeodomain-like"/>
    <property type="match status" value="2"/>
</dbReference>
<dbReference type="GO" id="GO:0003700">
    <property type="term" value="F:DNA-binding transcription factor activity"/>
    <property type="evidence" value="ECO:0007669"/>
    <property type="project" value="InterPro"/>
</dbReference>
<keyword evidence="1" id="KW-0805">Transcription regulation</keyword>
<dbReference type="PANTHER" id="PTHR43280:SF28">
    <property type="entry name" value="HTH-TYPE TRANSCRIPTIONAL ACTIVATOR RHAS"/>
    <property type="match status" value="1"/>
</dbReference>
<proteinExistence type="predicted"/>
<dbReference type="GO" id="GO:0043565">
    <property type="term" value="F:sequence-specific DNA binding"/>
    <property type="evidence" value="ECO:0007669"/>
    <property type="project" value="InterPro"/>
</dbReference>
<sequence length="284" mass="33336">MEIKQPEDFFLTQEHAFCLFMLDKQEMADMHGHDFDELVIVRSGSGFHIINDQVQLIGQGDFFFVSANDIHYYESTNNLSLINLLFHKQRHFRFIQSIDELLGVVRLHRKNFTHHNVCLSESELARIVKLTDELSARRDDNYDAVYFSAAEAAILEIMSLLCCCLGRKVDRDRTADNCRQKMFSYVRKNYTQNINWDNLCEDSGMAKRTMFRFFKQMTGTTPEKFQQIYRLLKAQELLRTTDRQVNEIALACGFVTASRLTESYKKRFYRTPSQERHLSQSISC</sequence>
<keyword evidence="6" id="KW-1185">Reference proteome</keyword>
<reference evidence="5 6" key="1">
    <citation type="submission" date="2018-09" db="EMBL/GenBank/DDBJ databases">
        <title>Draft genome sequence of Buttiauxella izardii CCUG 35510T.</title>
        <authorList>
            <person name="Salva-Serra F."/>
            <person name="Marathe N."/>
            <person name="Moore E."/>
            <person name="Stadler-Svensson L."/>
            <person name="Engstrom-Jakobsson H."/>
        </authorList>
    </citation>
    <scope>NUCLEOTIDE SEQUENCE [LARGE SCALE GENOMIC DNA]</scope>
    <source>
        <strain evidence="5 6">CCUG 35510</strain>
    </source>
</reference>
<dbReference type="RefSeq" id="WP_120065950.1">
    <property type="nucleotide sequence ID" value="NZ_QZWH01000042.1"/>
</dbReference>
<dbReference type="Proteomes" id="UP000276295">
    <property type="component" value="Unassembled WGS sequence"/>
</dbReference>
<evidence type="ECO:0000256" key="3">
    <source>
        <dbReference type="ARBA" id="ARBA00023163"/>
    </source>
</evidence>
<accession>A0A3A5JNY8</accession>
<dbReference type="OrthoDB" id="2547276at2"/>
<feature type="domain" description="HTH araC/xylS-type" evidence="4">
    <location>
        <begin position="180"/>
        <end position="278"/>
    </location>
</feature>
<dbReference type="Gene3D" id="2.60.120.10">
    <property type="entry name" value="Jelly Rolls"/>
    <property type="match status" value="1"/>
</dbReference>
<evidence type="ECO:0000256" key="1">
    <source>
        <dbReference type="ARBA" id="ARBA00023015"/>
    </source>
</evidence>
<dbReference type="InterPro" id="IPR009057">
    <property type="entry name" value="Homeodomain-like_sf"/>
</dbReference>
<dbReference type="InterPro" id="IPR011051">
    <property type="entry name" value="RmlC_Cupin_sf"/>
</dbReference>
<protein>
    <submittedName>
        <fullName evidence="5">Helix-turn-helix domain-containing protein</fullName>
    </submittedName>
</protein>
<keyword evidence="3" id="KW-0804">Transcription</keyword>
<dbReference type="Pfam" id="PF02311">
    <property type="entry name" value="AraC_binding"/>
    <property type="match status" value="1"/>
</dbReference>
<dbReference type="SUPFAM" id="SSF51182">
    <property type="entry name" value="RmlC-like cupins"/>
    <property type="match status" value="1"/>
</dbReference>
<dbReference type="InterPro" id="IPR018060">
    <property type="entry name" value="HTH_AraC"/>
</dbReference>
<comment type="caution">
    <text evidence="5">The sequence shown here is derived from an EMBL/GenBank/DDBJ whole genome shotgun (WGS) entry which is preliminary data.</text>
</comment>
<evidence type="ECO:0000313" key="6">
    <source>
        <dbReference type="Proteomes" id="UP000276295"/>
    </source>
</evidence>
<dbReference type="PANTHER" id="PTHR43280">
    <property type="entry name" value="ARAC-FAMILY TRANSCRIPTIONAL REGULATOR"/>
    <property type="match status" value="1"/>
</dbReference>
<dbReference type="Gene3D" id="1.10.10.60">
    <property type="entry name" value="Homeodomain-like"/>
    <property type="match status" value="1"/>
</dbReference>
<dbReference type="AlphaFoldDB" id="A0A3A5JNY8"/>
<dbReference type="InterPro" id="IPR003313">
    <property type="entry name" value="AraC-bd"/>
</dbReference>
<organism evidence="5 6">
    <name type="scientific">Buttiauxella izardii</name>
    <dbReference type="NCBI Taxonomy" id="82991"/>
    <lineage>
        <taxon>Bacteria</taxon>
        <taxon>Pseudomonadati</taxon>
        <taxon>Pseudomonadota</taxon>
        <taxon>Gammaproteobacteria</taxon>
        <taxon>Enterobacterales</taxon>
        <taxon>Enterobacteriaceae</taxon>
        <taxon>Buttiauxella</taxon>
    </lineage>
</organism>
<dbReference type="Pfam" id="PF12833">
    <property type="entry name" value="HTH_18"/>
    <property type="match status" value="1"/>
</dbReference>
<evidence type="ECO:0000259" key="4">
    <source>
        <dbReference type="PROSITE" id="PS01124"/>
    </source>
</evidence>
<dbReference type="InterPro" id="IPR014710">
    <property type="entry name" value="RmlC-like_jellyroll"/>
</dbReference>
<dbReference type="SMART" id="SM00342">
    <property type="entry name" value="HTH_ARAC"/>
    <property type="match status" value="1"/>
</dbReference>
<evidence type="ECO:0000256" key="2">
    <source>
        <dbReference type="ARBA" id="ARBA00023125"/>
    </source>
</evidence>